<feature type="chain" id="PRO_5046977061" evidence="1">
    <location>
        <begin position="26"/>
        <end position="143"/>
    </location>
</feature>
<proteinExistence type="predicted"/>
<accession>A0ABS6N426</accession>
<dbReference type="InterPro" id="IPR032347">
    <property type="entry name" value="DUF4864"/>
</dbReference>
<dbReference type="RefSeq" id="WP_217776625.1">
    <property type="nucleotide sequence ID" value="NZ_JAHRWL010000001.1"/>
</dbReference>
<evidence type="ECO:0000313" key="2">
    <source>
        <dbReference type="EMBL" id="MBV2358774.1"/>
    </source>
</evidence>
<dbReference type="Pfam" id="PF16156">
    <property type="entry name" value="DUF4864"/>
    <property type="match status" value="1"/>
</dbReference>
<reference evidence="2" key="1">
    <citation type="submission" date="2021-06" db="EMBL/GenBank/DDBJ databases">
        <title>Thalassococcus sp. CAU 1522 isolated from sea sand, Republic of Korea.</title>
        <authorList>
            <person name="Kim W."/>
        </authorList>
    </citation>
    <scope>NUCLEOTIDE SEQUENCE</scope>
    <source>
        <strain evidence="2">CAU 1522</strain>
    </source>
</reference>
<organism evidence="2 3">
    <name type="scientific">Thalassococcus arenae</name>
    <dbReference type="NCBI Taxonomy" id="2851652"/>
    <lineage>
        <taxon>Bacteria</taxon>
        <taxon>Pseudomonadati</taxon>
        <taxon>Pseudomonadota</taxon>
        <taxon>Alphaproteobacteria</taxon>
        <taxon>Rhodobacterales</taxon>
        <taxon>Roseobacteraceae</taxon>
        <taxon>Thalassococcus</taxon>
    </lineage>
</organism>
<dbReference type="Proteomes" id="UP001166293">
    <property type="component" value="Unassembled WGS sequence"/>
</dbReference>
<evidence type="ECO:0000313" key="3">
    <source>
        <dbReference type="Proteomes" id="UP001166293"/>
    </source>
</evidence>
<gene>
    <name evidence="2" type="ORF">KUH32_03230</name>
</gene>
<dbReference type="EMBL" id="JAHRWL010000001">
    <property type="protein sequence ID" value="MBV2358774.1"/>
    <property type="molecule type" value="Genomic_DNA"/>
</dbReference>
<protein>
    <submittedName>
        <fullName evidence="2">DUF4864 domain-containing protein</fullName>
    </submittedName>
</protein>
<comment type="caution">
    <text evidence="2">The sequence shown here is derived from an EMBL/GenBank/DDBJ whole genome shotgun (WGS) entry which is preliminary data.</text>
</comment>
<keyword evidence="1" id="KW-0732">Signal</keyword>
<feature type="signal peptide" evidence="1">
    <location>
        <begin position="1"/>
        <end position="25"/>
    </location>
</feature>
<evidence type="ECO:0000256" key="1">
    <source>
        <dbReference type="SAM" id="SignalP"/>
    </source>
</evidence>
<keyword evidence="3" id="KW-1185">Reference proteome</keyword>
<sequence length="143" mass="15683">MRQGFLGMTMALLLGGAVWMQAAHAQQALPPEPGIEATIQSQIDAFLKDDFATAFTFASPSIQMLFGSPERFGAMVRQGYPMVWRPGDVRFGDLREIGGALWQKVIVVDADGETHVLDYRMVMQGGDWRISGVQILPQPDVSA</sequence>
<name>A0ABS6N426_9RHOB</name>